<evidence type="ECO:0000256" key="7">
    <source>
        <dbReference type="SAM" id="Phobius"/>
    </source>
</evidence>
<name>A0A2L2BRW0_9MICO</name>
<dbReference type="PANTHER" id="PTHR19139:SF199">
    <property type="entry name" value="MIP17260P"/>
    <property type="match status" value="1"/>
</dbReference>
<evidence type="ECO:0000256" key="6">
    <source>
        <dbReference type="RuleBase" id="RU000477"/>
    </source>
</evidence>
<dbReference type="PRINTS" id="PR00783">
    <property type="entry name" value="MINTRINSICP"/>
</dbReference>
<dbReference type="PANTHER" id="PTHR19139">
    <property type="entry name" value="AQUAPORIN TRANSPORTER"/>
    <property type="match status" value="1"/>
</dbReference>
<feature type="transmembrane region" description="Helical" evidence="7">
    <location>
        <begin position="126"/>
        <end position="144"/>
    </location>
</feature>
<proteinExistence type="inferred from homology"/>
<reference evidence="8 9" key="1">
    <citation type="submission" date="2018-02" db="EMBL/GenBank/DDBJ databases">
        <title>Complete genome of the streamlined marine actinobacterium Pontimonas salivibrio CL-TW6 adapted to coastal planktonic lifestype.</title>
        <authorList>
            <person name="Cho B.C."/>
            <person name="Hardies S.C."/>
            <person name="Jang G.I."/>
            <person name="Hwang C.Y."/>
        </authorList>
    </citation>
    <scope>NUCLEOTIDE SEQUENCE [LARGE SCALE GENOMIC DNA]</scope>
    <source>
        <strain evidence="8 9">CL-TW6</strain>
    </source>
</reference>
<keyword evidence="6" id="KW-0813">Transport</keyword>
<sequence>MLMSLPRRLFAEFLGTAALVMMVIGSGLMGQRLSADLGVVILINQISTVLGLAVLVALLIPVSGAHINPAVTLVMTLRRELPAGEGLSYGVMQLAGGVAGAVGAQAMFDLPLVEFSNNQRLTTGSFLGEVISTAGLIAVILTAVAQSKADWLPLLVPAWIGAGFFATSSTSFANPAVTVGRMFTDSFTGIAVESVLGFIAAQVLGALLGWLLVSLYYPTGLAREPQGEEASRAAHTEHTAKEGP</sequence>
<dbReference type="InterPro" id="IPR034294">
    <property type="entry name" value="Aquaporin_transptr"/>
</dbReference>
<evidence type="ECO:0000256" key="2">
    <source>
        <dbReference type="ARBA" id="ARBA00006175"/>
    </source>
</evidence>
<dbReference type="InterPro" id="IPR023271">
    <property type="entry name" value="Aquaporin-like"/>
</dbReference>
<dbReference type="Pfam" id="PF00230">
    <property type="entry name" value="MIP"/>
    <property type="match status" value="1"/>
</dbReference>
<organism evidence="8 9">
    <name type="scientific">Pontimonas salivibrio</name>
    <dbReference type="NCBI Taxonomy" id="1159327"/>
    <lineage>
        <taxon>Bacteria</taxon>
        <taxon>Bacillati</taxon>
        <taxon>Actinomycetota</taxon>
        <taxon>Actinomycetes</taxon>
        <taxon>Micrococcales</taxon>
        <taxon>Microbacteriaceae</taxon>
        <taxon>Pontimonas</taxon>
    </lineage>
</organism>
<dbReference type="SUPFAM" id="SSF81338">
    <property type="entry name" value="Aquaporin-like"/>
    <property type="match status" value="1"/>
</dbReference>
<feature type="transmembrane region" description="Helical" evidence="7">
    <location>
        <begin position="86"/>
        <end position="106"/>
    </location>
</feature>
<feature type="transmembrane region" description="Helical" evidence="7">
    <location>
        <begin position="9"/>
        <end position="29"/>
    </location>
</feature>
<feature type="transmembrane region" description="Helical" evidence="7">
    <location>
        <begin position="151"/>
        <end position="174"/>
    </location>
</feature>
<protein>
    <submittedName>
        <fullName evidence="8">Glycerol uptake facilitator/aquaporin GlpF</fullName>
    </submittedName>
</protein>
<evidence type="ECO:0000256" key="3">
    <source>
        <dbReference type="ARBA" id="ARBA00022692"/>
    </source>
</evidence>
<dbReference type="GO" id="GO:0005886">
    <property type="term" value="C:plasma membrane"/>
    <property type="evidence" value="ECO:0007669"/>
    <property type="project" value="TreeGrafter"/>
</dbReference>
<keyword evidence="9" id="KW-1185">Reference proteome</keyword>
<dbReference type="GO" id="GO:0015250">
    <property type="term" value="F:water channel activity"/>
    <property type="evidence" value="ECO:0007669"/>
    <property type="project" value="TreeGrafter"/>
</dbReference>
<comment type="subcellular location">
    <subcellularLocation>
        <location evidence="1">Membrane</location>
        <topology evidence="1">Multi-pass membrane protein</topology>
    </subcellularLocation>
</comment>
<gene>
    <name evidence="8" type="ORF">C3B54_111424</name>
</gene>
<keyword evidence="5 7" id="KW-0472">Membrane</keyword>
<evidence type="ECO:0000256" key="4">
    <source>
        <dbReference type="ARBA" id="ARBA00022989"/>
    </source>
</evidence>
<evidence type="ECO:0000313" key="8">
    <source>
        <dbReference type="EMBL" id="AVG24367.1"/>
    </source>
</evidence>
<feature type="transmembrane region" description="Helical" evidence="7">
    <location>
        <begin position="194"/>
        <end position="217"/>
    </location>
</feature>
<dbReference type="EMBL" id="CP026923">
    <property type="protein sequence ID" value="AVG24367.1"/>
    <property type="molecule type" value="Genomic_DNA"/>
</dbReference>
<comment type="similarity">
    <text evidence="2 6">Belongs to the MIP/aquaporin (TC 1.A.8) family.</text>
</comment>
<dbReference type="KEGG" id="psai:C3B54_111424"/>
<evidence type="ECO:0000256" key="5">
    <source>
        <dbReference type="ARBA" id="ARBA00023136"/>
    </source>
</evidence>
<evidence type="ECO:0000313" key="9">
    <source>
        <dbReference type="Proteomes" id="UP000243077"/>
    </source>
</evidence>
<evidence type="ECO:0000256" key="1">
    <source>
        <dbReference type="ARBA" id="ARBA00004141"/>
    </source>
</evidence>
<dbReference type="Gene3D" id="1.20.1080.10">
    <property type="entry name" value="Glycerol uptake facilitator protein"/>
    <property type="match status" value="2"/>
</dbReference>
<dbReference type="InterPro" id="IPR000425">
    <property type="entry name" value="MIP"/>
</dbReference>
<keyword evidence="4 7" id="KW-1133">Transmembrane helix</keyword>
<feature type="transmembrane region" description="Helical" evidence="7">
    <location>
        <begin position="41"/>
        <end position="65"/>
    </location>
</feature>
<dbReference type="AlphaFoldDB" id="A0A2L2BRW0"/>
<accession>A0A2L2BRW0</accession>
<keyword evidence="3 6" id="KW-0812">Transmembrane</keyword>
<dbReference type="Proteomes" id="UP000243077">
    <property type="component" value="Chromosome"/>
</dbReference>